<dbReference type="Pfam" id="PF02785">
    <property type="entry name" value="Biotin_carb_C"/>
    <property type="match status" value="1"/>
</dbReference>
<dbReference type="Pfam" id="PF02786">
    <property type="entry name" value="CPSase_L_D2"/>
    <property type="match status" value="1"/>
</dbReference>
<dbReference type="PROSITE" id="PS00867">
    <property type="entry name" value="CPSASE_2"/>
    <property type="match status" value="1"/>
</dbReference>
<dbReference type="GO" id="GO:0005524">
    <property type="term" value="F:ATP binding"/>
    <property type="evidence" value="ECO:0007669"/>
    <property type="project" value="UniProtKB-UniRule"/>
</dbReference>
<evidence type="ECO:0000313" key="10">
    <source>
        <dbReference type="EMBL" id="PXV93256.1"/>
    </source>
</evidence>
<reference evidence="10 11" key="1">
    <citation type="submission" date="2018-05" db="EMBL/GenBank/DDBJ databases">
        <title>Genomic Encyclopedia of Type Strains, Phase IV (KMG-IV): sequencing the most valuable type-strain genomes for metagenomic binning, comparative biology and taxonomic classification.</title>
        <authorList>
            <person name="Goeker M."/>
        </authorList>
    </citation>
    <scope>NUCLEOTIDE SEQUENCE [LARGE SCALE GENOMIC DNA]</scope>
    <source>
        <strain evidence="10 11">DSM 28816</strain>
    </source>
</reference>
<dbReference type="GO" id="GO:0046872">
    <property type="term" value="F:metal ion binding"/>
    <property type="evidence" value="ECO:0007669"/>
    <property type="project" value="InterPro"/>
</dbReference>
<dbReference type="InterPro" id="IPR005479">
    <property type="entry name" value="CPAse_ATP-bd"/>
</dbReference>
<evidence type="ECO:0000256" key="4">
    <source>
        <dbReference type="ARBA" id="ARBA00022741"/>
    </source>
</evidence>
<dbReference type="PROSITE" id="PS50979">
    <property type="entry name" value="BC"/>
    <property type="match status" value="1"/>
</dbReference>
<dbReference type="Proteomes" id="UP000247523">
    <property type="component" value="Unassembled WGS sequence"/>
</dbReference>
<keyword evidence="3" id="KW-0436">Ligase</keyword>
<dbReference type="InterPro" id="IPR005481">
    <property type="entry name" value="BC-like_N"/>
</dbReference>
<dbReference type="SUPFAM" id="SSF52440">
    <property type="entry name" value="PreATP-grasp domain"/>
    <property type="match status" value="1"/>
</dbReference>
<evidence type="ECO:0000256" key="2">
    <source>
        <dbReference type="ARBA" id="ARBA00013263"/>
    </source>
</evidence>
<dbReference type="Pfam" id="PF00289">
    <property type="entry name" value="Biotin_carb_N"/>
    <property type="match status" value="1"/>
</dbReference>
<dbReference type="SUPFAM" id="SSF51246">
    <property type="entry name" value="Rudiment single hybrid motif"/>
    <property type="match status" value="1"/>
</dbReference>
<evidence type="ECO:0000256" key="6">
    <source>
        <dbReference type="ARBA" id="ARBA00048600"/>
    </source>
</evidence>
<dbReference type="EMBL" id="QICS01000002">
    <property type="protein sequence ID" value="PXV93256.1"/>
    <property type="molecule type" value="Genomic_DNA"/>
</dbReference>
<dbReference type="EC" id="6.3.4.14" evidence="2"/>
<dbReference type="GO" id="GO:0004075">
    <property type="term" value="F:biotin carboxylase activity"/>
    <property type="evidence" value="ECO:0007669"/>
    <property type="project" value="UniProtKB-EC"/>
</dbReference>
<gene>
    <name evidence="10" type="ORF">C8E03_10222</name>
</gene>
<accession>A0A318EQM8</accession>
<feature type="domain" description="ATP-grasp" evidence="8">
    <location>
        <begin position="123"/>
        <end position="320"/>
    </location>
</feature>
<dbReference type="InterPro" id="IPR011761">
    <property type="entry name" value="ATP-grasp"/>
</dbReference>
<dbReference type="InterPro" id="IPR011764">
    <property type="entry name" value="Biotin_carboxylation_dom"/>
</dbReference>
<dbReference type="PROSITE" id="PS00866">
    <property type="entry name" value="CPSASE_1"/>
    <property type="match status" value="1"/>
</dbReference>
<feature type="domain" description="Biotin carboxylation" evidence="9">
    <location>
        <begin position="4"/>
        <end position="448"/>
    </location>
</feature>
<protein>
    <recommendedName>
        <fullName evidence="2">biotin carboxylase</fullName>
        <ecNumber evidence="2">6.3.4.14</ecNumber>
    </recommendedName>
</protein>
<dbReference type="PROSITE" id="PS50975">
    <property type="entry name" value="ATP_GRASP"/>
    <property type="match status" value="1"/>
</dbReference>
<dbReference type="InterPro" id="IPR011054">
    <property type="entry name" value="Rudment_hybrid_motif"/>
</dbReference>
<keyword evidence="4 7" id="KW-0547">Nucleotide-binding</keyword>
<organism evidence="10 11">
    <name type="scientific">Lachnotalea glycerini</name>
    <dbReference type="NCBI Taxonomy" id="1763509"/>
    <lineage>
        <taxon>Bacteria</taxon>
        <taxon>Bacillati</taxon>
        <taxon>Bacillota</taxon>
        <taxon>Clostridia</taxon>
        <taxon>Lachnospirales</taxon>
        <taxon>Lachnospiraceae</taxon>
        <taxon>Lachnotalea</taxon>
    </lineage>
</organism>
<sequence>MSSTYKRILVANRGDSAVRVIRACKEMGIETVSIFSKGDKGALHTRLADYSICIGDVQSKDSYLNAYNILAVATDYKVDAIHPGIGYFAENADFCELCESCGIDYIGPNSKIIQLMGNKIEAKKVAKKSDIPIIGEDCIEINSYEESLNYARKTGYPIILKAANGGGGKGIRVVEKEEDLFRSFELCQKEAEKVFGVSKILIERYIEKAKHIEVQVLADQYGNVIHLGDRECTIQRNNQKLIEETRSHKLSEEIRNRMYQGAIAICKHIGYVGIGTIEYLLEDDKSFYFMEMNTRLQVEHTITEIITGIDLVKEQIRIAQGEALEITQDDIHFNGYAIQCRILAEYFNGSFIPDYGKITRFDMPGGFGVRIDSSYEANNIVTIYYDSLLCKICCHDQDKEQAISKMLRCLDEMQVEGVSTNKEVLISILKDTKFLEGNYTTDFLKTIK</sequence>
<dbReference type="PANTHER" id="PTHR48095">
    <property type="entry name" value="PYRUVATE CARBOXYLASE SUBUNIT A"/>
    <property type="match status" value="1"/>
</dbReference>
<dbReference type="InterPro" id="IPR016185">
    <property type="entry name" value="PreATP-grasp_dom_sf"/>
</dbReference>
<comment type="catalytic activity">
    <reaction evidence="6">
        <text>N(6)-biotinyl-L-lysyl-[protein] + hydrogencarbonate + ATP = N(6)-carboxybiotinyl-L-lysyl-[protein] + ADP + phosphate + H(+)</text>
        <dbReference type="Rhea" id="RHEA:13501"/>
        <dbReference type="Rhea" id="RHEA-COMP:10505"/>
        <dbReference type="Rhea" id="RHEA-COMP:10506"/>
        <dbReference type="ChEBI" id="CHEBI:15378"/>
        <dbReference type="ChEBI" id="CHEBI:17544"/>
        <dbReference type="ChEBI" id="CHEBI:30616"/>
        <dbReference type="ChEBI" id="CHEBI:43474"/>
        <dbReference type="ChEBI" id="CHEBI:83144"/>
        <dbReference type="ChEBI" id="CHEBI:83145"/>
        <dbReference type="ChEBI" id="CHEBI:456216"/>
        <dbReference type="EC" id="6.3.4.14"/>
    </reaction>
</comment>
<evidence type="ECO:0000313" key="11">
    <source>
        <dbReference type="Proteomes" id="UP000247523"/>
    </source>
</evidence>
<evidence type="ECO:0000256" key="3">
    <source>
        <dbReference type="ARBA" id="ARBA00022598"/>
    </source>
</evidence>
<dbReference type="SUPFAM" id="SSF56059">
    <property type="entry name" value="Glutathione synthetase ATP-binding domain-like"/>
    <property type="match status" value="1"/>
</dbReference>
<keyword evidence="5 7" id="KW-0067">ATP-binding</keyword>
<dbReference type="SMART" id="SM00878">
    <property type="entry name" value="Biotin_carb_C"/>
    <property type="match status" value="1"/>
</dbReference>
<dbReference type="InterPro" id="IPR005482">
    <property type="entry name" value="Biotin_COase_C"/>
</dbReference>
<evidence type="ECO:0000256" key="5">
    <source>
        <dbReference type="ARBA" id="ARBA00022840"/>
    </source>
</evidence>
<comment type="function">
    <text evidence="1">This protein is a component of the acetyl coenzyme A carboxylase complex; first, biotin carboxylase catalyzes the carboxylation of the carrier protein and then the transcarboxylase transfers the carboxyl group to form malonyl-CoA.</text>
</comment>
<evidence type="ECO:0000256" key="1">
    <source>
        <dbReference type="ARBA" id="ARBA00003761"/>
    </source>
</evidence>
<dbReference type="FunFam" id="3.30.1490.20:FF:000003">
    <property type="entry name" value="acetyl-CoA carboxylase isoform X1"/>
    <property type="match status" value="1"/>
</dbReference>
<comment type="caution">
    <text evidence="10">The sequence shown here is derived from an EMBL/GenBank/DDBJ whole genome shotgun (WGS) entry which is preliminary data.</text>
</comment>
<name>A0A318EQM8_9FIRM</name>
<evidence type="ECO:0000259" key="8">
    <source>
        <dbReference type="PROSITE" id="PS50975"/>
    </source>
</evidence>
<evidence type="ECO:0000256" key="7">
    <source>
        <dbReference type="PROSITE-ProRule" id="PRU00409"/>
    </source>
</evidence>
<dbReference type="PANTHER" id="PTHR48095:SF2">
    <property type="entry name" value="BIOTIN CARBOXYLASE, CHLOROPLASTIC"/>
    <property type="match status" value="1"/>
</dbReference>
<proteinExistence type="predicted"/>
<evidence type="ECO:0000259" key="9">
    <source>
        <dbReference type="PROSITE" id="PS50979"/>
    </source>
</evidence>
<dbReference type="InterPro" id="IPR051602">
    <property type="entry name" value="ACC_Biotin_Carboxylase"/>
</dbReference>
<dbReference type="Gene3D" id="3.30.470.20">
    <property type="entry name" value="ATP-grasp fold, B domain"/>
    <property type="match status" value="1"/>
</dbReference>
<dbReference type="RefSeq" id="WP_110290425.1">
    <property type="nucleotide sequence ID" value="NZ_QICS01000002.1"/>
</dbReference>
<dbReference type="AlphaFoldDB" id="A0A318EQM8"/>